<keyword evidence="1" id="KW-0472">Membrane</keyword>
<name>A0A9N9BM13_9GLOM</name>
<keyword evidence="1" id="KW-0812">Transmembrane</keyword>
<keyword evidence="1" id="KW-1133">Transmembrane helix</keyword>
<dbReference type="AlphaFoldDB" id="A0A9N9BM13"/>
<keyword evidence="3" id="KW-1185">Reference proteome</keyword>
<comment type="caution">
    <text evidence="2">The sequence shown here is derived from an EMBL/GenBank/DDBJ whole genome shotgun (WGS) entry which is preliminary data.</text>
</comment>
<gene>
    <name evidence="2" type="ORF">DEBURN_LOCUS8165</name>
</gene>
<feature type="non-terminal residue" evidence="2">
    <location>
        <position position="1"/>
    </location>
</feature>
<evidence type="ECO:0000256" key="1">
    <source>
        <dbReference type="SAM" id="Phobius"/>
    </source>
</evidence>
<evidence type="ECO:0000313" key="2">
    <source>
        <dbReference type="EMBL" id="CAG8572681.1"/>
    </source>
</evidence>
<sequence>MEKIKEKVLEEVTPTIADMASLGLALGGVGVGIAGAVHTVKVVKRVLLKKEN</sequence>
<proteinExistence type="predicted"/>
<dbReference type="EMBL" id="CAJVPK010001131">
    <property type="protein sequence ID" value="CAG8572681.1"/>
    <property type="molecule type" value="Genomic_DNA"/>
</dbReference>
<evidence type="ECO:0000313" key="3">
    <source>
        <dbReference type="Proteomes" id="UP000789706"/>
    </source>
</evidence>
<accession>A0A9N9BM13</accession>
<feature type="transmembrane region" description="Helical" evidence="1">
    <location>
        <begin position="20"/>
        <end position="40"/>
    </location>
</feature>
<dbReference type="Proteomes" id="UP000789706">
    <property type="component" value="Unassembled WGS sequence"/>
</dbReference>
<organism evidence="2 3">
    <name type="scientific">Diversispora eburnea</name>
    <dbReference type="NCBI Taxonomy" id="1213867"/>
    <lineage>
        <taxon>Eukaryota</taxon>
        <taxon>Fungi</taxon>
        <taxon>Fungi incertae sedis</taxon>
        <taxon>Mucoromycota</taxon>
        <taxon>Glomeromycotina</taxon>
        <taxon>Glomeromycetes</taxon>
        <taxon>Diversisporales</taxon>
        <taxon>Diversisporaceae</taxon>
        <taxon>Diversispora</taxon>
    </lineage>
</organism>
<protein>
    <submittedName>
        <fullName evidence="2">7977_t:CDS:1</fullName>
    </submittedName>
</protein>
<reference evidence="2" key="1">
    <citation type="submission" date="2021-06" db="EMBL/GenBank/DDBJ databases">
        <authorList>
            <person name="Kallberg Y."/>
            <person name="Tangrot J."/>
            <person name="Rosling A."/>
        </authorList>
    </citation>
    <scope>NUCLEOTIDE SEQUENCE</scope>
    <source>
        <strain evidence="2">AZ414A</strain>
    </source>
</reference>